<sequence length="70" mass="7898">MPRQPPVWRSISPWRPCARCGHTGRSGCGSASSTCPPQPRHGGSRLDGLLLRLIRRHRALQLPWYHDLTC</sequence>
<dbReference type="AlphaFoldDB" id="A0A0A9FDB1"/>
<accession>A0A0A9FDB1</accession>
<proteinExistence type="predicted"/>
<reference evidence="1" key="1">
    <citation type="submission" date="2014-09" db="EMBL/GenBank/DDBJ databases">
        <authorList>
            <person name="Magalhaes I.L.F."/>
            <person name="Oliveira U."/>
            <person name="Santos F.R."/>
            <person name="Vidigal T.H.D.A."/>
            <person name="Brescovit A.D."/>
            <person name="Santos A.J."/>
        </authorList>
    </citation>
    <scope>NUCLEOTIDE SEQUENCE</scope>
    <source>
        <tissue evidence="1">Shoot tissue taken approximately 20 cm above the soil surface</tissue>
    </source>
</reference>
<reference evidence="1" key="2">
    <citation type="journal article" date="2015" name="Data Brief">
        <title>Shoot transcriptome of the giant reed, Arundo donax.</title>
        <authorList>
            <person name="Barrero R.A."/>
            <person name="Guerrero F.D."/>
            <person name="Moolhuijzen P."/>
            <person name="Goolsby J.A."/>
            <person name="Tidwell J."/>
            <person name="Bellgard S.E."/>
            <person name="Bellgard M.I."/>
        </authorList>
    </citation>
    <scope>NUCLEOTIDE SEQUENCE</scope>
    <source>
        <tissue evidence="1">Shoot tissue taken approximately 20 cm above the soil surface</tissue>
    </source>
</reference>
<evidence type="ECO:0000313" key="1">
    <source>
        <dbReference type="EMBL" id="JAE10352.1"/>
    </source>
</evidence>
<name>A0A0A9FDB1_ARUDO</name>
<organism evidence="1">
    <name type="scientific">Arundo donax</name>
    <name type="common">Giant reed</name>
    <name type="synonym">Donax arundinaceus</name>
    <dbReference type="NCBI Taxonomy" id="35708"/>
    <lineage>
        <taxon>Eukaryota</taxon>
        <taxon>Viridiplantae</taxon>
        <taxon>Streptophyta</taxon>
        <taxon>Embryophyta</taxon>
        <taxon>Tracheophyta</taxon>
        <taxon>Spermatophyta</taxon>
        <taxon>Magnoliopsida</taxon>
        <taxon>Liliopsida</taxon>
        <taxon>Poales</taxon>
        <taxon>Poaceae</taxon>
        <taxon>PACMAD clade</taxon>
        <taxon>Arundinoideae</taxon>
        <taxon>Arundineae</taxon>
        <taxon>Arundo</taxon>
    </lineage>
</organism>
<dbReference type="EMBL" id="GBRH01187544">
    <property type="protein sequence ID" value="JAE10352.1"/>
    <property type="molecule type" value="Transcribed_RNA"/>
</dbReference>
<protein>
    <submittedName>
        <fullName evidence="1">Uncharacterized protein</fullName>
    </submittedName>
</protein>